<dbReference type="Pfam" id="PF07963">
    <property type="entry name" value="N_methyl"/>
    <property type="match status" value="1"/>
</dbReference>
<evidence type="ECO:0000313" key="3">
    <source>
        <dbReference type="Proteomes" id="UP000427906"/>
    </source>
</evidence>
<keyword evidence="1" id="KW-0472">Membrane</keyword>
<dbReference type="InterPro" id="IPR012902">
    <property type="entry name" value="N_methyl_site"/>
</dbReference>
<gene>
    <name evidence="2" type="ORF">DSCA_14270</name>
</gene>
<dbReference type="OrthoDB" id="5422755at2"/>
<evidence type="ECO:0000313" key="2">
    <source>
        <dbReference type="EMBL" id="BBO67497.1"/>
    </source>
</evidence>
<dbReference type="PROSITE" id="PS00409">
    <property type="entry name" value="PROKAR_NTER_METHYL"/>
    <property type="match status" value="1"/>
</dbReference>
<evidence type="ECO:0000256" key="1">
    <source>
        <dbReference type="SAM" id="Phobius"/>
    </source>
</evidence>
<evidence type="ECO:0008006" key="4">
    <source>
        <dbReference type="Google" id="ProtNLM"/>
    </source>
</evidence>
<dbReference type="RefSeq" id="WP_155315753.1">
    <property type="nucleotide sequence ID" value="NZ_AP021874.1"/>
</dbReference>
<keyword evidence="3" id="KW-1185">Reference proteome</keyword>
<protein>
    <recommendedName>
        <fullName evidence="4">Type IV pilus modification protein PilV</fullName>
    </recommendedName>
</protein>
<organism evidence="2 3">
    <name type="scientific">Desulfosarcina alkanivorans</name>
    <dbReference type="NCBI Taxonomy" id="571177"/>
    <lineage>
        <taxon>Bacteria</taxon>
        <taxon>Pseudomonadati</taxon>
        <taxon>Thermodesulfobacteriota</taxon>
        <taxon>Desulfobacteria</taxon>
        <taxon>Desulfobacterales</taxon>
        <taxon>Desulfosarcinaceae</taxon>
        <taxon>Desulfosarcina</taxon>
    </lineage>
</organism>
<dbReference type="EMBL" id="AP021874">
    <property type="protein sequence ID" value="BBO67497.1"/>
    <property type="molecule type" value="Genomic_DNA"/>
</dbReference>
<name>A0A5K7YS75_9BACT</name>
<dbReference type="NCBIfam" id="TIGR02532">
    <property type="entry name" value="IV_pilin_GFxxxE"/>
    <property type="match status" value="1"/>
</dbReference>
<sequence>MAPTHFSKKDSGFTLIEVLIAIAIFSIGLLAVGALQARSLMATGDVARKTEAWTIADEQVALLKAMPFYADDPPVNHPADLVAGTHTAVDLSGRYTVHWRVWDDDPINQQNATVLAGVPAGTYTVCKRITLAVTPLGGNPPDDTIAEVQFIKTWAATGIQ</sequence>
<keyword evidence="1" id="KW-0812">Transmembrane</keyword>
<reference evidence="2 3" key="1">
    <citation type="submission" date="2019-11" db="EMBL/GenBank/DDBJ databases">
        <title>Comparative genomics of hydrocarbon-degrading Desulfosarcina strains.</title>
        <authorList>
            <person name="Watanabe M."/>
            <person name="Kojima H."/>
            <person name="Fukui M."/>
        </authorList>
    </citation>
    <scope>NUCLEOTIDE SEQUENCE [LARGE SCALE GENOMIC DNA]</scope>
    <source>
        <strain evidence="2 3">PL12</strain>
    </source>
</reference>
<feature type="transmembrane region" description="Helical" evidence="1">
    <location>
        <begin position="12"/>
        <end position="35"/>
    </location>
</feature>
<dbReference type="AlphaFoldDB" id="A0A5K7YS75"/>
<dbReference type="Proteomes" id="UP000427906">
    <property type="component" value="Chromosome"/>
</dbReference>
<keyword evidence="1" id="KW-1133">Transmembrane helix</keyword>
<accession>A0A5K7YS75</accession>
<proteinExistence type="predicted"/>
<dbReference type="KEGG" id="dalk:DSCA_14270"/>